<dbReference type="Pfam" id="PF02515">
    <property type="entry name" value="CoA_transf_3"/>
    <property type="match status" value="1"/>
</dbReference>
<dbReference type="PANTHER" id="PTHR48228:SF5">
    <property type="entry name" value="ALPHA-METHYLACYL-COA RACEMASE"/>
    <property type="match status" value="1"/>
</dbReference>
<proteinExistence type="predicted"/>
<sequence length="363" mass="37430">MPLADWAEARLRDLAALLPSPALAALDGDRLLGMRARFNGFLVPGRVSAGGGCRLHRTRDGWIALNLARADDLSLLPALTGMDGLDRAEPERLTAAFAALSSDDLLAQGRLLGLAIAGLDEQPASPAVVETVPGLARPGRPDRAPLVVDLTALWAGPLAARLLGLGGARVIKVDSANRPDPLRHGDPALHDWLDRGKEHLALDLRRPADRDRLIALIRGANVVIEAARPRALHQLGIDAEALVREVPGLAWITITGHGTSGAAADWVGFGDDAAVAGGLSAALREATGKIGFVGDAVADPLSGLVAAGEAASRLVDGTGGRVIVAMSGVVAAALADRRRSDPAGLNASLRRWAQAVGTPLAAA</sequence>
<dbReference type="SUPFAM" id="SSF89796">
    <property type="entry name" value="CoA-transferase family III (CaiB/BaiF)"/>
    <property type="match status" value="1"/>
</dbReference>
<comment type="caution">
    <text evidence="1">The sequence shown here is derived from an EMBL/GenBank/DDBJ whole genome shotgun (WGS) entry which is preliminary data.</text>
</comment>
<accession>A0A7X1KNU2</accession>
<keyword evidence="2" id="KW-1185">Reference proteome</keyword>
<dbReference type="PANTHER" id="PTHR48228">
    <property type="entry name" value="SUCCINYL-COA--D-CITRAMALATE COA-TRANSFERASE"/>
    <property type="match status" value="1"/>
</dbReference>
<dbReference type="EMBL" id="JACLAX010000001">
    <property type="protein sequence ID" value="MBC2667710.1"/>
    <property type="molecule type" value="Genomic_DNA"/>
</dbReference>
<evidence type="ECO:0000313" key="2">
    <source>
        <dbReference type="Proteomes" id="UP000551327"/>
    </source>
</evidence>
<dbReference type="AlphaFoldDB" id="A0A7X1KNU2"/>
<reference evidence="1 2" key="1">
    <citation type="submission" date="2020-08" db="EMBL/GenBank/DDBJ databases">
        <title>The genome sequence of type strain Novosphingobium piscinae KCTC 42194.</title>
        <authorList>
            <person name="Liu Y."/>
        </authorList>
    </citation>
    <scope>NUCLEOTIDE SEQUENCE [LARGE SCALE GENOMIC DNA]</scope>
    <source>
        <strain evidence="1 2">KCTC 42194</strain>
    </source>
</reference>
<gene>
    <name evidence="1" type="ORF">H7F53_00955</name>
</gene>
<dbReference type="InterPro" id="IPR023606">
    <property type="entry name" value="CoA-Trfase_III_dom_1_sf"/>
</dbReference>
<dbReference type="InterPro" id="IPR050509">
    <property type="entry name" value="CoA-transferase_III"/>
</dbReference>
<evidence type="ECO:0000313" key="1">
    <source>
        <dbReference type="EMBL" id="MBC2667710.1"/>
    </source>
</evidence>
<dbReference type="GO" id="GO:0016740">
    <property type="term" value="F:transferase activity"/>
    <property type="evidence" value="ECO:0007669"/>
    <property type="project" value="UniProtKB-KW"/>
</dbReference>
<organism evidence="1 2">
    <name type="scientific">Novosphingobium piscinae</name>
    <dbReference type="NCBI Taxonomy" id="1507448"/>
    <lineage>
        <taxon>Bacteria</taxon>
        <taxon>Pseudomonadati</taxon>
        <taxon>Pseudomonadota</taxon>
        <taxon>Alphaproteobacteria</taxon>
        <taxon>Sphingomonadales</taxon>
        <taxon>Sphingomonadaceae</taxon>
        <taxon>Novosphingobium</taxon>
    </lineage>
</organism>
<dbReference type="Proteomes" id="UP000551327">
    <property type="component" value="Unassembled WGS sequence"/>
</dbReference>
<dbReference type="Gene3D" id="3.40.50.10540">
    <property type="entry name" value="Crotonobetainyl-coa:carnitine coa-transferase, domain 1"/>
    <property type="match status" value="1"/>
</dbReference>
<name>A0A7X1KNU2_9SPHN</name>
<protein>
    <submittedName>
        <fullName evidence="1">CoA transferase</fullName>
    </submittedName>
</protein>
<dbReference type="InterPro" id="IPR003673">
    <property type="entry name" value="CoA-Trfase_fam_III"/>
</dbReference>
<keyword evidence="1" id="KW-0808">Transferase</keyword>